<accession>A0AAD7MAM1</accession>
<name>A0AAD7MAM1_9AGAR</name>
<feature type="compositionally biased region" description="Gly residues" evidence="1">
    <location>
        <begin position="463"/>
        <end position="477"/>
    </location>
</feature>
<feature type="compositionally biased region" description="Basic and acidic residues" evidence="1">
    <location>
        <begin position="514"/>
        <end position="529"/>
    </location>
</feature>
<comment type="caution">
    <text evidence="2">The sequence shown here is derived from an EMBL/GenBank/DDBJ whole genome shotgun (WGS) entry which is preliminary data.</text>
</comment>
<protein>
    <submittedName>
        <fullName evidence="2">Uncharacterized protein</fullName>
    </submittedName>
</protein>
<feature type="region of interest" description="Disordered" evidence="1">
    <location>
        <begin position="440"/>
        <end position="529"/>
    </location>
</feature>
<keyword evidence="3" id="KW-1185">Reference proteome</keyword>
<evidence type="ECO:0000313" key="2">
    <source>
        <dbReference type="EMBL" id="KAJ7708457.1"/>
    </source>
</evidence>
<proteinExistence type="predicted"/>
<dbReference type="Proteomes" id="UP001215598">
    <property type="component" value="Unassembled WGS sequence"/>
</dbReference>
<evidence type="ECO:0000313" key="3">
    <source>
        <dbReference type="Proteomes" id="UP001215598"/>
    </source>
</evidence>
<dbReference type="EMBL" id="JARKIB010000434">
    <property type="protein sequence ID" value="KAJ7708457.1"/>
    <property type="molecule type" value="Genomic_DNA"/>
</dbReference>
<evidence type="ECO:0000256" key="1">
    <source>
        <dbReference type="SAM" id="MobiDB-lite"/>
    </source>
</evidence>
<feature type="region of interest" description="Disordered" evidence="1">
    <location>
        <begin position="255"/>
        <end position="280"/>
    </location>
</feature>
<reference evidence="2" key="1">
    <citation type="submission" date="2023-03" db="EMBL/GenBank/DDBJ databases">
        <title>Massive genome expansion in bonnet fungi (Mycena s.s.) driven by repeated elements and novel gene families across ecological guilds.</title>
        <authorList>
            <consortium name="Lawrence Berkeley National Laboratory"/>
            <person name="Harder C.B."/>
            <person name="Miyauchi S."/>
            <person name="Viragh M."/>
            <person name="Kuo A."/>
            <person name="Thoen E."/>
            <person name="Andreopoulos B."/>
            <person name="Lu D."/>
            <person name="Skrede I."/>
            <person name="Drula E."/>
            <person name="Henrissat B."/>
            <person name="Morin E."/>
            <person name="Kohler A."/>
            <person name="Barry K."/>
            <person name="LaButti K."/>
            <person name="Morin E."/>
            <person name="Salamov A."/>
            <person name="Lipzen A."/>
            <person name="Mereny Z."/>
            <person name="Hegedus B."/>
            <person name="Baldrian P."/>
            <person name="Stursova M."/>
            <person name="Weitz H."/>
            <person name="Taylor A."/>
            <person name="Grigoriev I.V."/>
            <person name="Nagy L.G."/>
            <person name="Martin F."/>
            <person name="Kauserud H."/>
        </authorList>
    </citation>
    <scope>NUCLEOTIDE SEQUENCE</scope>
    <source>
        <strain evidence="2">CBHHK182m</strain>
    </source>
</reference>
<dbReference type="AlphaFoldDB" id="A0AAD7MAM1"/>
<sequence length="582" mass="63640">MVISLSSTELNVDWISDPTRLSSGSSLVERPSGFKACFGIENYIYPQREPNTKLDTGAEAFPPPLMRPFLHDGQVRCIESLNRPLEAFKPFIQFAGIHSKTTCVMRTYVRTDSKERRERWGREEIEGGDAVQCAKVGPRASAQRAARRGDLTRKQLRHRQVRVGAVCTRLKGARGCGGVWGLARRTRKRTHERVRAVRARPARKYITCSAARGLDAQAAVVRQGTGERGKGGTRWHTPRHRRVWRRCTGLASARTGSGRCGVVNEGGESTREPGTNASPWRARTVVGNEGREGWGTGGTRGGRWGWGKNRDGGTHLAFPTNFAPTKTDAARARSVHRTVHRRVDGLRTEVPILQVWVGNPESEIEGTREIRKTQKRKLTYKPAGVLPVTSCESPLAVTLVNSRKRTDERAYTGDWGRGGGTFSREVQCGGFWEIKVDGGNERSASVRGQKERAPWAQPARAAGLGGGGDNSSGGVGTGAESETAKGGTGLGKQPDGGFLSSTSRRVLTSAPEGGVREGQEGGGARGEEGRDRRWWWWWKKAEGGNVVMPGRVDGVGNGRDSRWKVRYQPGTCVEDRGTSVKK</sequence>
<organism evidence="2 3">
    <name type="scientific">Mycena metata</name>
    <dbReference type="NCBI Taxonomy" id="1033252"/>
    <lineage>
        <taxon>Eukaryota</taxon>
        <taxon>Fungi</taxon>
        <taxon>Dikarya</taxon>
        <taxon>Basidiomycota</taxon>
        <taxon>Agaricomycotina</taxon>
        <taxon>Agaricomycetes</taxon>
        <taxon>Agaricomycetidae</taxon>
        <taxon>Agaricales</taxon>
        <taxon>Marasmiineae</taxon>
        <taxon>Mycenaceae</taxon>
        <taxon>Mycena</taxon>
    </lineage>
</organism>
<gene>
    <name evidence="2" type="ORF">B0H16DRAFT_1823355</name>
</gene>